<dbReference type="CDD" id="cd18797">
    <property type="entry name" value="SF2_C_Hrq"/>
    <property type="match status" value="1"/>
</dbReference>
<protein>
    <submittedName>
        <fullName evidence="6">DEAD/DEAH box helicase domain-containing protein</fullName>
    </submittedName>
</protein>
<dbReference type="SUPFAM" id="SSF53098">
    <property type="entry name" value="Ribonuclease H-like"/>
    <property type="match status" value="1"/>
</dbReference>
<dbReference type="RefSeq" id="WP_183720399.1">
    <property type="nucleotide sequence ID" value="NZ_JACHGO010000006.1"/>
</dbReference>
<comment type="caution">
    <text evidence="6">The sequence shown here is derived from an EMBL/GenBank/DDBJ whole genome shotgun (WGS) entry which is preliminary data.</text>
</comment>
<feature type="compositionally biased region" description="Low complexity" evidence="3">
    <location>
        <begin position="859"/>
        <end position="903"/>
    </location>
</feature>
<dbReference type="Proteomes" id="UP000539075">
    <property type="component" value="Unassembled WGS sequence"/>
</dbReference>
<proteinExistence type="predicted"/>
<evidence type="ECO:0000256" key="2">
    <source>
        <dbReference type="ARBA" id="ARBA00022840"/>
    </source>
</evidence>
<organism evidence="6 7">
    <name type="scientific">Desulfovibrio intestinalis</name>
    <dbReference type="NCBI Taxonomy" id="58621"/>
    <lineage>
        <taxon>Bacteria</taxon>
        <taxon>Pseudomonadati</taxon>
        <taxon>Thermodesulfobacteriota</taxon>
        <taxon>Desulfovibrionia</taxon>
        <taxon>Desulfovibrionales</taxon>
        <taxon>Desulfovibrionaceae</taxon>
        <taxon>Desulfovibrio</taxon>
    </lineage>
</organism>
<evidence type="ECO:0000256" key="1">
    <source>
        <dbReference type="ARBA" id="ARBA00022741"/>
    </source>
</evidence>
<dbReference type="GO" id="GO:0003676">
    <property type="term" value="F:nucleic acid binding"/>
    <property type="evidence" value="ECO:0007669"/>
    <property type="project" value="InterPro"/>
</dbReference>
<dbReference type="PANTHER" id="PTHR47957">
    <property type="entry name" value="ATP-DEPENDENT HELICASE HRQ1"/>
    <property type="match status" value="1"/>
</dbReference>
<dbReference type="GO" id="GO:0043138">
    <property type="term" value="F:3'-5' DNA helicase activity"/>
    <property type="evidence" value="ECO:0007669"/>
    <property type="project" value="TreeGrafter"/>
</dbReference>
<evidence type="ECO:0000313" key="6">
    <source>
        <dbReference type="EMBL" id="MBB5144096.1"/>
    </source>
</evidence>
<accession>A0A7W8FGM7</accession>
<dbReference type="PANTHER" id="PTHR47957:SF3">
    <property type="entry name" value="ATP-DEPENDENT HELICASE HRQ1"/>
    <property type="match status" value="1"/>
</dbReference>
<dbReference type="InterPro" id="IPR014001">
    <property type="entry name" value="Helicase_ATP-bd"/>
</dbReference>
<dbReference type="InterPro" id="IPR012337">
    <property type="entry name" value="RNaseH-like_sf"/>
</dbReference>
<keyword evidence="7" id="KW-1185">Reference proteome</keyword>
<dbReference type="GO" id="GO:0006289">
    <property type="term" value="P:nucleotide-excision repair"/>
    <property type="evidence" value="ECO:0007669"/>
    <property type="project" value="TreeGrafter"/>
</dbReference>
<evidence type="ECO:0000256" key="3">
    <source>
        <dbReference type="SAM" id="MobiDB-lite"/>
    </source>
</evidence>
<feature type="domain" description="Helicase ATP-binding" evidence="4">
    <location>
        <begin position="64"/>
        <end position="247"/>
    </location>
</feature>
<evidence type="ECO:0000313" key="7">
    <source>
        <dbReference type="Proteomes" id="UP000539075"/>
    </source>
</evidence>
<dbReference type="Pfam" id="PF22982">
    <property type="entry name" value="WHD_HRQ1"/>
    <property type="match status" value="1"/>
</dbReference>
<evidence type="ECO:0000259" key="4">
    <source>
        <dbReference type="PROSITE" id="PS51192"/>
    </source>
</evidence>
<dbReference type="InterPro" id="IPR018973">
    <property type="entry name" value="MZB"/>
</dbReference>
<name>A0A7W8FGM7_9BACT</name>
<sequence length="1105" mass="119155">MSVGSYISALLASEKLGGQVTCHRLLPAAEPQYAQTRLPWPAAISRILEQRGIAGLYSHQALATDHIRAGHSIVAATPTASGKSLIYNLPVLERHLRDPDARALYLFPLKALAQDQLAAFNALTATWPKDARPAAALYDGDTTDHFRRKIRRDPPAVLISNPEMLHLGILPHHEQWAAFLAGLTHVVVDEAHTYRGVFGAHMAQVFRRLNRLAGRYGAKPVYVLCTATVGNPGELGAALTGTAYPVAEENIVSVATSGATASDQGDSTAGAVVSNTTSISAAAPVFQTTNPAAPPPVVIDKSGAPQGPRHFVFLNPEQSPATAAIDLLKAALARNLRTIVYCRSRRMTELISLWAGQSGSFASRISAYRAGFLPEERRSIESRMASGDLLAVVSTSALELGIDIGGLDVCILVGYPGTVMATLQRGGRVGRAQQESAVIVVAGEDALDQYFARNPEDFFSRPPEKAVVNPDNEVILARHLECAAAEMPLRLGEAMLASPAALAAARQLNSQGLLLQSADGKQLVASRKRPQRHVDLRGTGQTFSIEDEQGHIIGSVDGFRAWRETHPGAVYLHRGRSYIIEDMDPARARIMAKEAKVGWFTRTRGQKATDILEETERMSLGRTLVCRGRLRIIDTVTGYEKRSTSGNRLLTITPLDAPPQVFETEGLWFVIPDNIRAEMEDNFMHFMGGIHALEHAAIGMLPLLIMADRNDFGGISTPMHAQLGLPAVFIYDGLPGGAGLTRQAFGDARALLEATYKTVAACPCEDGCPSCVHSPKCGSSNRPIDKRAALELLRQLLASGNEGNLLHEKLTISPPPPRPELEFVAATAMTDTDSTFEPADPHRFAAASANTARPAFANGPATSGAATRGTASAPPHAAEYTTGHATGHVTGHATAHGANATPASPDGGSPMTDLQSHIAMPPPEHFVVFDVETRRSAAEVGGWHKAGDMGVSVAVAYDSRADDFFSYTQDELPALFERMRASGLVVGFNSLRFDYAVLAPFAPFDLHRLPSLDILQRIKDRLSYRISLDNLGQATLEAPKSADGLQALRWWKEGKMDEIAAYCRMDVDLTRRLYLYGLEHGHLLFTNKAGSRVRVPVDLRPPQAR</sequence>
<dbReference type="Gene3D" id="3.40.50.300">
    <property type="entry name" value="P-loop containing nucleotide triphosphate hydrolases"/>
    <property type="match status" value="2"/>
</dbReference>
<dbReference type="PROSITE" id="PS51194">
    <property type="entry name" value="HELICASE_CTER"/>
    <property type="match status" value="1"/>
</dbReference>
<dbReference type="Pfam" id="PF00271">
    <property type="entry name" value="Helicase_C"/>
    <property type="match status" value="1"/>
</dbReference>
<dbReference type="InterPro" id="IPR036397">
    <property type="entry name" value="RNaseH_sf"/>
</dbReference>
<dbReference type="GO" id="GO:0005524">
    <property type="term" value="F:ATP binding"/>
    <property type="evidence" value="ECO:0007669"/>
    <property type="project" value="UniProtKB-KW"/>
</dbReference>
<keyword evidence="1" id="KW-0547">Nucleotide-binding</keyword>
<dbReference type="Pfam" id="PF09369">
    <property type="entry name" value="MZB"/>
    <property type="match status" value="1"/>
</dbReference>
<feature type="domain" description="Helicase C-terminal" evidence="5">
    <location>
        <begin position="324"/>
        <end position="475"/>
    </location>
</feature>
<keyword evidence="6" id="KW-0378">Hydrolase</keyword>
<dbReference type="Pfam" id="PF00270">
    <property type="entry name" value="DEAD"/>
    <property type="match status" value="1"/>
</dbReference>
<keyword evidence="6" id="KW-0347">Helicase</keyword>
<dbReference type="Gene3D" id="3.30.420.10">
    <property type="entry name" value="Ribonuclease H-like superfamily/Ribonuclease H"/>
    <property type="match status" value="1"/>
</dbReference>
<dbReference type="CDD" id="cd17923">
    <property type="entry name" value="DEXHc_Hrq1-like"/>
    <property type="match status" value="1"/>
</dbReference>
<dbReference type="PROSITE" id="PS51192">
    <property type="entry name" value="HELICASE_ATP_BIND_1"/>
    <property type="match status" value="1"/>
</dbReference>
<gene>
    <name evidence="6" type="ORF">HNQ38_002204</name>
</gene>
<dbReference type="SMART" id="SM00487">
    <property type="entry name" value="DEXDc"/>
    <property type="match status" value="1"/>
</dbReference>
<dbReference type="InterPro" id="IPR011545">
    <property type="entry name" value="DEAD/DEAH_box_helicase_dom"/>
</dbReference>
<feature type="region of interest" description="Disordered" evidence="3">
    <location>
        <begin position="855"/>
        <end position="912"/>
    </location>
</feature>
<dbReference type="AlphaFoldDB" id="A0A7W8FGM7"/>
<dbReference type="InterPro" id="IPR001650">
    <property type="entry name" value="Helicase_C-like"/>
</dbReference>
<dbReference type="InterPro" id="IPR027417">
    <property type="entry name" value="P-loop_NTPase"/>
</dbReference>
<evidence type="ECO:0000259" key="5">
    <source>
        <dbReference type="PROSITE" id="PS51194"/>
    </source>
</evidence>
<reference evidence="6 7" key="1">
    <citation type="submission" date="2020-08" db="EMBL/GenBank/DDBJ databases">
        <title>Genomic Encyclopedia of Type Strains, Phase IV (KMG-IV): sequencing the most valuable type-strain genomes for metagenomic binning, comparative biology and taxonomic classification.</title>
        <authorList>
            <person name="Goeker M."/>
        </authorList>
    </citation>
    <scope>NUCLEOTIDE SEQUENCE [LARGE SCALE GENOMIC DNA]</scope>
    <source>
        <strain evidence="6 7">DSM 11275</strain>
    </source>
</reference>
<keyword evidence="2" id="KW-0067">ATP-binding</keyword>
<dbReference type="InterPro" id="IPR055227">
    <property type="entry name" value="HRQ1_WHD"/>
</dbReference>
<dbReference type="EMBL" id="JACHGO010000006">
    <property type="protein sequence ID" value="MBB5144096.1"/>
    <property type="molecule type" value="Genomic_DNA"/>
</dbReference>
<dbReference type="SUPFAM" id="SSF52540">
    <property type="entry name" value="P-loop containing nucleoside triphosphate hydrolases"/>
    <property type="match status" value="1"/>
</dbReference>
<dbReference type="GO" id="GO:0036297">
    <property type="term" value="P:interstrand cross-link repair"/>
    <property type="evidence" value="ECO:0007669"/>
    <property type="project" value="TreeGrafter"/>
</dbReference>
<dbReference type="SMART" id="SM00490">
    <property type="entry name" value="HELICc"/>
    <property type="match status" value="1"/>
</dbReference>